<keyword evidence="10" id="KW-1185">Reference proteome</keyword>
<dbReference type="PANTHER" id="PTHR30353:SF0">
    <property type="entry name" value="TRANSMEMBRANE PROTEIN"/>
    <property type="match status" value="1"/>
</dbReference>
<evidence type="ECO:0000313" key="9">
    <source>
        <dbReference type="EMBL" id="MCH5597512.1"/>
    </source>
</evidence>
<evidence type="ECO:0000256" key="2">
    <source>
        <dbReference type="ARBA" id="ARBA00010792"/>
    </source>
</evidence>
<feature type="transmembrane region" description="Helical" evidence="7">
    <location>
        <begin position="82"/>
        <end position="104"/>
    </location>
</feature>
<feature type="domain" description="VTT" evidence="8">
    <location>
        <begin position="23"/>
        <end position="102"/>
    </location>
</feature>
<keyword evidence="3 7" id="KW-1003">Cell membrane</keyword>
<proteinExistence type="inferred from homology"/>
<comment type="subcellular location">
    <subcellularLocation>
        <location evidence="1 7">Cell membrane</location>
        <topology evidence="1 7">Multi-pass membrane protein</topology>
    </subcellularLocation>
</comment>
<comment type="caution">
    <text evidence="9">The sequence shown here is derived from an EMBL/GenBank/DDBJ whole genome shotgun (WGS) entry which is preliminary data.</text>
</comment>
<dbReference type="InterPro" id="IPR032816">
    <property type="entry name" value="VTT_dom"/>
</dbReference>
<gene>
    <name evidence="9" type="ORF">MKP09_06140</name>
</gene>
<evidence type="ECO:0000256" key="1">
    <source>
        <dbReference type="ARBA" id="ARBA00004651"/>
    </source>
</evidence>
<dbReference type="InterPro" id="IPR032818">
    <property type="entry name" value="DedA-like"/>
</dbReference>
<feature type="transmembrane region" description="Helical" evidence="7">
    <location>
        <begin position="50"/>
        <end position="75"/>
    </location>
</feature>
<sequence>MLTSDAFWHTGKFGGLRHWQKHRKFFYTRTESRFFRRSYLSSAESFYKQYGPIAIVAGYFLPILRTFAPVLAGIIKMKFQRFILLSVIGSAMFVSVYVLIGYLIGSLPILRPWLKYIISVFVLVVTIPVVVKIIKTMKKQPNSID</sequence>
<evidence type="ECO:0000256" key="5">
    <source>
        <dbReference type="ARBA" id="ARBA00022989"/>
    </source>
</evidence>
<dbReference type="Pfam" id="PF09335">
    <property type="entry name" value="VTT_dom"/>
    <property type="match status" value="1"/>
</dbReference>
<dbReference type="PANTHER" id="PTHR30353">
    <property type="entry name" value="INNER MEMBRANE PROTEIN DEDA-RELATED"/>
    <property type="match status" value="1"/>
</dbReference>
<keyword evidence="5 7" id="KW-1133">Transmembrane helix</keyword>
<evidence type="ECO:0000256" key="4">
    <source>
        <dbReference type="ARBA" id="ARBA00022692"/>
    </source>
</evidence>
<reference evidence="9 10" key="1">
    <citation type="submission" date="2022-02" db="EMBL/GenBank/DDBJ databases">
        <authorList>
            <person name="Min J."/>
        </authorList>
    </citation>
    <scope>NUCLEOTIDE SEQUENCE [LARGE SCALE GENOMIC DNA]</scope>
    <source>
        <strain evidence="9 10">GR10-1</strain>
    </source>
</reference>
<evidence type="ECO:0000256" key="3">
    <source>
        <dbReference type="ARBA" id="ARBA00022475"/>
    </source>
</evidence>
<feature type="transmembrane region" description="Helical" evidence="7">
    <location>
        <begin position="116"/>
        <end position="134"/>
    </location>
</feature>
<dbReference type="RefSeq" id="WP_240826894.1">
    <property type="nucleotide sequence ID" value="NZ_JAKWBL010000001.1"/>
</dbReference>
<dbReference type="EMBL" id="JAKWBL010000001">
    <property type="protein sequence ID" value="MCH5597512.1"/>
    <property type="molecule type" value="Genomic_DNA"/>
</dbReference>
<evidence type="ECO:0000259" key="8">
    <source>
        <dbReference type="Pfam" id="PF09335"/>
    </source>
</evidence>
<evidence type="ECO:0000256" key="6">
    <source>
        <dbReference type="ARBA" id="ARBA00023136"/>
    </source>
</evidence>
<comment type="caution">
    <text evidence="7">Lacks conserved residue(s) required for the propagation of feature annotation.</text>
</comment>
<comment type="similarity">
    <text evidence="2 7">Belongs to the DedA family.</text>
</comment>
<organism evidence="9 10">
    <name type="scientific">Niabella ginsengisoli</name>
    <dbReference type="NCBI Taxonomy" id="522298"/>
    <lineage>
        <taxon>Bacteria</taxon>
        <taxon>Pseudomonadati</taxon>
        <taxon>Bacteroidota</taxon>
        <taxon>Chitinophagia</taxon>
        <taxon>Chitinophagales</taxon>
        <taxon>Chitinophagaceae</taxon>
        <taxon>Niabella</taxon>
    </lineage>
</organism>
<protein>
    <submittedName>
        <fullName evidence="9">VTT domain-containing protein</fullName>
    </submittedName>
</protein>
<evidence type="ECO:0000313" key="10">
    <source>
        <dbReference type="Proteomes" id="UP001202248"/>
    </source>
</evidence>
<name>A0ABS9SGN1_9BACT</name>
<keyword evidence="6 7" id="KW-0472">Membrane</keyword>
<evidence type="ECO:0000256" key="7">
    <source>
        <dbReference type="RuleBase" id="RU367016"/>
    </source>
</evidence>
<keyword evidence="4 7" id="KW-0812">Transmembrane</keyword>
<dbReference type="Proteomes" id="UP001202248">
    <property type="component" value="Unassembled WGS sequence"/>
</dbReference>
<accession>A0ABS9SGN1</accession>